<dbReference type="STRING" id="406100.SAMN04488052_101675"/>
<dbReference type="AlphaFoldDB" id="A0A1H8QMU3"/>
<dbReference type="Proteomes" id="UP000199657">
    <property type="component" value="Unassembled WGS sequence"/>
</dbReference>
<dbReference type="OrthoDB" id="5297660at2"/>
<keyword evidence="2" id="KW-1185">Reference proteome</keyword>
<evidence type="ECO:0000313" key="2">
    <source>
        <dbReference type="Proteomes" id="UP000199657"/>
    </source>
</evidence>
<reference evidence="1 2" key="1">
    <citation type="submission" date="2016-10" db="EMBL/GenBank/DDBJ databases">
        <authorList>
            <person name="de Groot N.N."/>
        </authorList>
    </citation>
    <scope>NUCLEOTIDE SEQUENCE [LARGE SCALE GENOMIC DNA]</scope>
    <source>
        <strain evidence="1 2">CGMCC 1.6291</strain>
    </source>
</reference>
<name>A0A1H8QMU3_9GAMM</name>
<gene>
    <name evidence="1" type="ORF">SAMN04488052_101675</name>
</gene>
<organism evidence="1 2">
    <name type="scientific">Aquisalimonas asiatica</name>
    <dbReference type="NCBI Taxonomy" id="406100"/>
    <lineage>
        <taxon>Bacteria</taxon>
        <taxon>Pseudomonadati</taxon>
        <taxon>Pseudomonadota</taxon>
        <taxon>Gammaproteobacteria</taxon>
        <taxon>Chromatiales</taxon>
        <taxon>Ectothiorhodospiraceae</taxon>
        <taxon>Aquisalimonas</taxon>
    </lineage>
</organism>
<evidence type="ECO:0000313" key="1">
    <source>
        <dbReference type="EMBL" id="SEO55565.1"/>
    </source>
</evidence>
<proteinExistence type="predicted"/>
<dbReference type="RefSeq" id="WP_139209130.1">
    <property type="nucleotide sequence ID" value="NZ_FOEG01000001.1"/>
</dbReference>
<protein>
    <submittedName>
        <fullName evidence="1">Uncharacterized protein</fullName>
    </submittedName>
</protein>
<accession>A0A1H8QMU3</accession>
<dbReference type="EMBL" id="FOEG01000001">
    <property type="protein sequence ID" value="SEO55565.1"/>
    <property type="molecule type" value="Genomic_DNA"/>
</dbReference>
<sequence>MSKIPFPDGHRLSGGVTRWDPSELAEWEKSQGLDLPPLKGMPSVRQVAERYGVSVPTVWRWAASGRQENQGDDAA</sequence>